<dbReference type="Proteomes" id="UP000199169">
    <property type="component" value="Unassembled WGS sequence"/>
</dbReference>
<dbReference type="PANTHER" id="PTHR34477">
    <property type="entry name" value="UPF0213 PROTEIN YHBQ"/>
    <property type="match status" value="1"/>
</dbReference>
<sequence length="152" mass="16863">MKGPVVYLLASKRNGTLYIGVTSDLIQRVWQHREGLVDGFTKKYGVKTLVWYEQHETMDRAISKEKAIKKWPRKWKLSTIEQTNPGWIDLWAEIVGEATPPVVPAKAGTQQSSAPPVAPAEAETRHVAGELDSRMRGKDGGADVSGNTRKLP</sequence>
<proteinExistence type="inferred from homology"/>
<keyword evidence="5" id="KW-1185">Reference proteome</keyword>
<comment type="similarity">
    <text evidence="1">Belongs to the UPF0213 family.</text>
</comment>
<evidence type="ECO:0000313" key="5">
    <source>
        <dbReference type="Proteomes" id="UP000199169"/>
    </source>
</evidence>
<organism evidence="4 5">
    <name type="scientific">Candidatus Accumulibacter aalborgensis</name>
    <dbReference type="NCBI Taxonomy" id="1860102"/>
    <lineage>
        <taxon>Bacteria</taxon>
        <taxon>Pseudomonadati</taxon>
        <taxon>Pseudomonadota</taxon>
        <taxon>Betaproteobacteria</taxon>
        <taxon>Candidatus Accumulibacter</taxon>
    </lineage>
</organism>
<evidence type="ECO:0000256" key="1">
    <source>
        <dbReference type="ARBA" id="ARBA00007435"/>
    </source>
</evidence>
<dbReference type="InterPro" id="IPR000305">
    <property type="entry name" value="GIY-YIG_endonuc"/>
</dbReference>
<feature type="domain" description="GIY-YIG" evidence="3">
    <location>
        <begin position="2"/>
        <end position="79"/>
    </location>
</feature>
<dbReference type="SUPFAM" id="SSF82771">
    <property type="entry name" value="GIY-YIG endonuclease"/>
    <property type="match status" value="1"/>
</dbReference>
<dbReference type="EMBL" id="FLQX01000123">
    <property type="protein sequence ID" value="SBT07586.1"/>
    <property type="molecule type" value="Genomic_DNA"/>
</dbReference>
<dbReference type="PROSITE" id="PS50164">
    <property type="entry name" value="GIY_YIG"/>
    <property type="match status" value="1"/>
</dbReference>
<dbReference type="PANTHER" id="PTHR34477:SF5">
    <property type="entry name" value="BSL5627 PROTEIN"/>
    <property type="match status" value="1"/>
</dbReference>
<dbReference type="InterPro" id="IPR050190">
    <property type="entry name" value="UPF0213_domain"/>
</dbReference>
<feature type="region of interest" description="Disordered" evidence="2">
    <location>
        <begin position="102"/>
        <end position="152"/>
    </location>
</feature>
<dbReference type="Pfam" id="PF01541">
    <property type="entry name" value="GIY-YIG"/>
    <property type="match status" value="1"/>
</dbReference>
<evidence type="ECO:0000313" key="4">
    <source>
        <dbReference type="EMBL" id="SBT07586.1"/>
    </source>
</evidence>
<accession>A0A1A8XSA2</accession>
<name>A0A1A8XSA2_9PROT</name>
<reference evidence="4 5" key="1">
    <citation type="submission" date="2016-06" db="EMBL/GenBank/DDBJ databases">
        <authorList>
            <person name="Kjaerup R.B."/>
            <person name="Dalgaard T.S."/>
            <person name="Juul-Madsen H.R."/>
        </authorList>
    </citation>
    <scope>NUCLEOTIDE SEQUENCE [LARGE SCALE GENOMIC DNA]</scope>
    <source>
        <strain evidence="4">3</strain>
    </source>
</reference>
<feature type="compositionally biased region" description="Basic and acidic residues" evidence="2">
    <location>
        <begin position="122"/>
        <end position="141"/>
    </location>
</feature>
<dbReference type="STRING" id="1860102.ACCAA_460007"/>
<dbReference type="CDD" id="cd10448">
    <property type="entry name" value="GIY-YIG_unchar_3"/>
    <property type="match status" value="1"/>
</dbReference>
<protein>
    <submittedName>
        <fullName evidence="4">Excinuclease ABC subunit C</fullName>
    </submittedName>
</protein>
<evidence type="ECO:0000259" key="3">
    <source>
        <dbReference type="PROSITE" id="PS50164"/>
    </source>
</evidence>
<gene>
    <name evidence="4" type="ORF">ACCAA_460007</name>
</gene>
<dbReference type="Gene3D" id="3.40.1440.10">
    <property type="entry name" value="GIY-YIG endonuclease"/>
    <property type="match status" value="1"/>
</dbReference>
<evidence type="ECO:0000256" key="2">
    <source>
        <dbReference type="SAM" id="MobiDB-lite"/>
    </source>
</evidence>
<dbReference type="InterPro" id="IPR035901">
    <property type="entry name" value="GIY-YIG_endonuc_sf"/>
</dbReference>
<dbReference type="AlphaFoldDB" id="A0A1A8XSA2"/>